<reference evidence="4 5" key="1">
    <citation type="submission" date="2023-07" db="EMBL/GenBank/DDBJ databases">
        <title>Comparative genomics of wheat-associated soil bacteria to identify genetic determinants of phenazine resistance.</title>
        <authorList>
            <person name="Mouncey N."/>
        </authorList>
    </citation>
    <scope>NUCLEOTIDE SEQUENCE [LARGE SCALE GENOMIC DNA]</scope>
    <source>
        <strain evidence="4 5">B3I12</strain>
    </source>
</reference>
<dbReference type="Pfam" id="PF14016">
    <property type="entry name" value="DUF4232"/>
    <property type="match status" value="1"/>
</dbReference>
<evidence type="ECO:0000313" key="5">
    <source>
        <dbReference type="Proteomes" id="UP001232755"/>
    </source>
</evidence>
<protein>
    <recommendedName>
        <fullName evidence="3">DUF4232 domain-containing protein</fullName>
    </recommendedName>
</protein>
<dbReference type="Proteomes" id="UP001232755">
    <property type="component" value="Unassembled WGS sequence"/>
</dbReference>
<gene>
    <name evidence="4" type="ORF">QF034_000046</name>
</gene>
<evidence type="ECO:0000259" key="3">
    <source>
        <dbReference type="Pfam" id="PF14016"/>
    </source>
</evidence>
<evidence type="ECO:0000313" key="4">
    <source>
        <dbReference type="EMBL" id="MDQ0745815.1"/>
    </source>
</evidence>
<keyword evidence="5" id="KW-1185">Reference proteome</keyword>
<feature type="compositionally biased region" description="Gly residues" evidence="1">
    <location>
        <begin position="92"/>
        <end position="104"/>
    </location>
</feature>
<dbReference type="InterPro" id="IPR025326">
    <property type="entry name" value="DUF4232"/>
</dbReference>
<name>A0ABU0QF98_9ACTN</name>
<feature type="domain" description="DUF4232" evidence="3">
    <location>
        <begin position="115"/>
        <end position="232"/>
    </location>
</feature>
<organism evidence="4 5">
    <name type="scientific">Streptomyces africanus</name>
    <dbReference type="NCBI Taxonomy" id="231024"/>
    <lineage>
        <taxon>Bacteria</taxon>
        <taxon>Bacillati</taxon>
        <taxon>Actinomycetota</taxon>
        <taxon>Actinomycetes</taxon>
        <taxon>Kitasatosporales</taxon>
        <taxon>Streptomycetaceae</taxon>
        <taxon>Streptomyces</taxon>
    </lineage>
</organism>
<feature type="compositionally biased region" description="Low complexity" evidence="1">
    <location>
        <begin position="29"/>
        <end position="51"/>
    </location>
</feature>
<feature type="chain" id="PRO_5046195265" description="DUF4232 domain-containing protein" evidence="2">
    <location>
        <begin position="27"/>
        <end position="243"/>
    </location>
</feature>
<dbReference type="PROSITE" id="PS51257">
    <property type="entry name" value="PROKAR_LIPOPROTEIN"/>
    <property type="match status" value="1"/>
</dbReference>
<dbReference type="EMBL" id="JAUSYP010000001">
    <property type="protein sequence ID" value="MDQ0745815.1"/>
    <property type="molecule type" value="Genomic_DNA"/>
</dbReference>
<feature type="compositionally biased region" description="Low complexity" evidence="1">
    <location>
        <begin position="78"/>
        <end position="91"/>
    </location>
</feature>
<feature type="signal peptide" evidence="2">
    <location>
        <begin position="1"/>
        <end position="26"/>
    </location>
</feature>
<feature type="compositionally biased region" description="Gly residues" evidence="1">
    <location>
        <begin position="67"/>
        <end position="77"/>
    </location>
</feature>
<sequence>MNRRPRTALAASALLSVGLLMTACGGGDTTSTPRSGPSSAAPGSSATTASGKGEGSASGGSRAAEPSGGGAAGGGTSSGASGKDGTSSGTSGKQGGASGAGKNGSAGDKSYGQVCGANDISWSVASKTQAGGYFLIQAKAKSGITCTLPAALPMVAFGSDGTEAGPAEQAVGPAITLRAGVAAYAGVNPKTTNNNSGKELDSLIVAVGDDDPNPVSLRVGPFTVDKPVVTNWHTSAADAVPFS</sequence>
<evidence type="ECO:0000256" key="1">
    <source>
        <dbReference type="SAM" id="MobiDB-lite"/>
    </source>
</evidence>
<dbReference type="RefSeq" id="WP_307172961.1">
    <property type="nucleotide sequence ID" value="NZ_JAUSYP010000001.1"/>
</dbReference>
<keyword evidence="2" id="KW-0732">Signal</keyword>
<comment type="caution">
    <text evidence="4">The sequence shown here is derived from an EMBL/GenBank/DDBJ whole genome shotgun (WGS) entry which is preliminary data.</text>
</comment>
<accession>A0ABU0QF98</accession>
<feature type="region of interest" description="Disordered" evidence="1">
    <location>
        <begin position="26"/>
        <end position="107"/>
    </location>
</feature>
<proteinExistence type="predicted"/>
<evidence type="ECO:0000256" key="2">
    <source>
        <dbReference type="SAM" id="SignalP"/>
    </source>
</evidence>